<dbReference type="Proteomes" id="UP001054945">
    <property type="component" value="Unassembled WGS sequence"/>
</dbReference>
<evidence type="ECO:0000313" key="1">
    <source>
        <dbReference type="EMBL" id="GIX75782.1"/>
    </source>
</evidence>
<keyword evidence="2" id="KW-1185">Reference proteome</keyword>
<proteinExistence type="predicted"/>
<dbReference type="AlphaFoldDB" id="A0AAV4MTP5"/>
<name>A0AAV4MTP5_CAEEX</name>
<protein>
    <submittedName>
        <fullName evidence="1">Uncharacterized protein</fullName>
    </submittedName>
</protein>
<reference evidence="1 2" key="1">
    <citation type="submission" date="2021-06" db="EMBL/GenBank/DDBJ databases">
        <title>Caerostris extrusa draft genome.</title>
        <authorList>
            <person name="Kono N."/>
            <person name="Arakawa K."/>
        </authorList>
    </citation>
    <scope>NUCLEOTIDE SEQUENCE [LARGE SCALE GENOMIC DNA]</scope>
</reference>
<organism evidence="1 2">
    <name type="scientific">Caerostris extrusa</name>
    <name type="common">Bark spider</name>
    <name type="synonym">Caerostris bankana</name>
    <dbReference type="NCBI Taxonomy" id="172846"/>
    <lineage>
        <taxon>Eukaryota</taxon>
        <taxon>Metazoa</taxon>
        <taxon>Ecdysozoa</taxon>
        <taxon>Arthropoda</taxon>
        <taxon>Chelicerata</taxon>
        <taxon>Arachnida</taxon>
        <taxon>Araneae</taxon>
        <taxon>Araneomorphae</taxon>
        <taxon>Entelegynae</taxon>
        <taxon>Araneoidea</taxon>
        <taxon>Araneidae</taxon>
        <taxon>Caerostris</taxon>
    </lineage>
</organism>
<dbReference type="EMBL" id="BPLR01002621">
    <property type="protein sequence ID" value="GIX75782.1"/>
    <property type="molecule type" value="Genomic_DNA"/>
</dbReference>
<gene>
    <name evidence="1" type="ORF">CEXT_28531</name>
</gene>
<accession>A0AAV4MTP5</accession>
<evidence type="ECO:0000313" key="2">
    <source>
        <dbReference type="Proteomes" id="UP001054945"/>
    </source>
</evidence>
<comment type="caution">
    <text evidence="1">The sequence shown here is derived from an EMBL/GenBank/DDBJ whole genome shotgun (WGS) entry which is preliminary data.</text>
</comment>
<sequence>MSSFHFAGRTKLMFISDAAHSLLWKGHGVIESDESARWTLTMSTYTFVSNEGHLGLIWQPNSWRYDEIAPCPLEGNKITLTEVNVNKIECPLEWLPFPFWEKKASCACVSEFLVFWKVGTYNAAKSMAAGYMYTCSRHMARNLEYCLYLYDGNLVVLFGEGGWRGVDGKGPFNLLLAGVMARRKRGTSFPIMIGHRHRCHYDRMRKCVVCHVPRLFPCPSGGMEDRGVGVERGALSLSLTQWFHKVINPWRQAMGSNSSHSDLYCFCYRQEGSVVGIGGR</sequence>